<comment type="caution">
    <text evidence="2">The sequence shown here is derived from an EMBL/GenBank/DDBJ whole genome shotgun (WGS) entry which is preliminary data.</text>
</comment>
<accession>T1D295</accession>
<dbReference type="OrthoDB" id="1100027at2"/>
<keyword evidence="2" id="KW-0808">Transferase</keyword>
<dbReference type="eggNOG" id="COG3306">
    <property type="taxonomic scope" value="Bacteria"/>
</dbReference>
<dbReference type="Pfam" id="PF01755">
    <property type="entry name" value="Glyco_transf_25"/>
    <property type="match status" value="1"/>
</dbReference>
<dbReference type="AlphaFoldDB" id="T1D295"/>
<proteinExistence type="predicted"/>
<organism evidence="2 3">
    <name type="scientific">Helicobacter fennelliae MRY12-0050</name>
    <dbReference type="NCBI Taxonomy" id="1325130"/>
    <lineage>
        <taxon>Bacteria</taxon>
        <taxon>Pseudomonadati</taxon>
        <taxon>Campylobacterota</taxon>
        <taxon>Epsilonproteobacteria</taxon>
        <taxon>Campylobacterales</taxon>
        <taxon>Helicobacteraceae</taxon>
        <taxon>Helicobacter</taxon>
    </lineage>
</organism>
<evidence type="ECO:0000259" key="1">
    <source>
        <dbReference type="Pfam" id="PF01755"/>
    </source>
</evidence>
<evidence type="ECO:0000313" key="3">
    <source>
        <dbReference type="Proteomes" id="UP000018143"/>
    </source>
</evidence>
<dbReference type="CDD" id="cd06532">
    <property type="entry name" value="Glyco_transf_25"/>
    <property type="match status" value="1"/>
</dbReference>
<dbReference type="GO" id="GO:0016740">
    <property type="term" value="F:transferase activity"/>
    <property type="evidence" value="ECO:0007669"/>
    <property type="project" value="UniProtKB-KW"/>
</dbReference>
<dbReference type="EMBL" id="BASD01000018">
    <property type="protein sequence ID" value="GAD19336.1"/>
    <property type="molecule type" value="Genomic_DNA"/>
</dbReference>
<dbReference type="Proteomes" id="UP000018143">
    <property type="component" value="Unassembled WGS sequence"/>
</dbReference>
<protein>
    <submittedName>
        <fullName evidence="2">Lipooligosaccharide biosynthesis glycosyltransferase, putative</fullName>
    </submittedName>
</protein>
<dbReference type="RefSeq" id="WP_023948582.1">
    <property type="nucleotide sequence ID" value="NZ_BASD01000018.1"/>
</dbReference>
<sequence length="230" mass="27472">MHIYIINLKNQTARRAKMEQEIQNLCQNATDNQAINDTNTIYWHFFQAIESSDEVFASYKTQYFSPYKCYMLHGRILSDNEIACYASHYEMWKECVKRDEPIIVLEDDVGFEPCFLETIQTIAESNFAFVRLYYMDKKRDKYVYQIADSRFYYSLKNTNGTQGYYLTPKAARAFLKWKTWDSPVDIQMEFVSRNKIDNIIYKPFCIFENQYSKHSTINRYCPPPSKEFRG</sequence>
<gene>
    <name evidence="2" type="ORF">HFN_0467</name>
</gene>
<name>T1D295_9HELI</name>
<keyword evidence="3" id="KW-1185">Reference proteome</keyword>
<reference evidence="2 3" key="1">
    <citation type="journal article" date="2013" name="Genome Announc.">
        <title>Draft Genome Sequence of Helicobacter fennelliae Strain MRY12-0050, Isolated from a Bacteremia Patient.</title>
        <authorList>
            <person name="Rimbara E."/>
            <person name="Matsui M."/>
            <person name="Mori S."/>
            <person name="Suzuki S."/>
            <person name="Suzuki M."/>
            <person name="Kim H."/>
            <person name="Sekizuka T."/>
            <person name="Kuroda M."/>
            <person name="Shibayama K."/>
        </authorList>
    </citation>
    <scope>NUCLEOTIDE SEQUENCE [LARGE SCALE GENOMIC DNA]</scope>
    <source>
        <strain evidence="2 3">MRY12-0050</strain>
    </source>
</reference>
<feature type="domain" description="Glycosyl transferase family 25" evidence="1">
    <location>
        <begin position="2"/>
        <end position="187"/>
    </location>
</feature>
<evidence type="ECO:0000313" key="2">
    <source>
        <dbReference type="EMBL" id="GAD19336.1"/>
    </source>
</evidence>
<dbReference type="STRING" id="1325130.HFN_0467"/>
<dbReference type="InterPro" id="IPR002654">
    <property type="entry name" value="Glyco_trans_25"/>
</dbReference>